<evidence type="ECO:0000313" key="6">
    <source>
        <dbReference type="EMBL" id="SHI07363.1"/>
    </source>
</evidence>
<reference evidence="6" key="2">
    <citation type="submission" date="2016-11" db="EMBL/GenBank/DDBJ databases">
        <authorList>
            <person name="Jaros S."/>
            <person name="Januszkiewicz K."/>
            <person name="Wedrychowicz H."/>
        </authorList>
    </citation>
    <scope>NUCLEOTIDE SEQUENCE [LARGE SCALE GENOMIC DNA]</scope>
    <source>
        <strain evidence="6">DSM 19859</strain>
    </source>
</reference>
<dbReference type="Gene3D" id="3.10.105.10">
    <property type="entry name" value="Dipeptide-binding Protein, Domain 3"/>
    <property type="match status" value="1"/>
</dbReference>
<reference evidence="5 8" key="3">
    <citation type="submission" date="2018-07" db="EMBL/GenBank/DDBJ databases">
        <title>Leeuwenhoekiella genomics.</title>
        <authorList>
            <person name="Tahon G."/>
            <person name="Willems A."/>
        </authorList>
    </citation>
    <scope>NUCLEOTIDE SEQUENCE [LARGE SCALE GENOMIC DNA]</scope>
    <source>
        <strain evidence="5 8">LMG 24856</strain>
    </source>
</reference>
<dbReference type="GO" id="GO:0015833">
    <property type="term" value="P:peptide transport"/>
    <property type="evidence" value="ECO:0007669"/>
    <property type="project" value="TreeGrafter"/>
</dbReference>
<dbReference type="PANTHER" id="PTHR30290">
    <property type="entry name" value="PERIPLASMIC BINDING COMPONENT OF ABC TRANSPORTER"/>
    <property type="match status" value="1"/>
</dbReference>
<dbReference type="STRING" id="573501.SAMN04487999_1954"/>
<dbReference type="GO" id="GO:1904680">
    <property type="term" value="F:peptide transmembrane transporter activity"/>
    <property type="evidence" value="ECO:0007669"/>
    <property type="project" value="TreeGrafter"/>
</dbReference>
<dbReference type="GO" id="GO:0030288">
    <property type="term" value="C:outer membrane-bounded periplasmic space"/>
    <property type="evidence" value="ECO:0007669"/>
    <property type="project" value="UniProtKB-ARBA"/>
</dbReference>
<dbReference type="InterPro" id="IPR030678">
    <property type="entry name" value="Peptide/Ni-bd"/>
</dbReference>
<accession>A0A1M5Y7A6</accession>
<evidence type="ECO:0000313" key="8">
    <source>
        <dbReference type="Proteomes" id="UP000290037"/>
    </source>
</evidence>
<gene>
    <name evidence="5" type="ORF">DSM01_1247</name>
    <name evidence="6" type="ORF">SAMN04487999_1954</name>
</gene>
<dbReference type="Proteomes" id="UP000290037">
    <property type="component" value="Unassembled WGS sequence"/>
</dbReference>
<comment type="similarity">
    <text evidence="1">Belongs to the bacterial solute-binding protein 5 family.</text>
</comment>
<feature type="domain" description="Solute-binding protein family 5" evidence="4">
    <location>
        <begin position="87"/>
        <end position="463"/>
    </location>
</feature>
<evidence type="ECO:0000313" key="7">
    <source>
        <dbReference type="Proteomes" id="UP000184240"/>
    </source>
</evidence>
<reference evidence="7" key="1">
    <citation type="submission" date="2016-11" db="EMBL/GenBank/DDBJ databases">
        <authorList>
            <person name="Varghese N."/>
            <person name="Submissions S."/>
        </authorList>
    </citation>
    <scope>NUCLEOTIDE SEQUENCE [LARGE SCALE GENOMIC DNA]</scope>
    <source>
        <strain evidence="7">DSM 19859</strain>
    </source>
</reference>
<dbReference type="EMBL" id="FQXT01000003">
    <property type="protein sequence ID" value="SHI07363.1"/>
    <property type="molecule type" value="Genomic_DNA"/>
</dbReference>
<dbReference type="RefSeq" id="WP_233430630.1">
    <property type="nucleotide sequence ID" value="NZ_FQXT01000003.1"/>
</dbReference>
<protein>
    <submittedName>
        <fullName evidence="6">Peptide/nickel transport system substrate-binding protein</fullName>
    </submittedName>
</protein>
<proteinExistence type="inferred from homology"/>
<keyword evidence="3" id="KW-0732">Signal</keyword>
<sequence length="551" mass="63013">MTLTFMKLNSFLKSLAHTHSFIIGTLFLCLVSCNSKAEAENDLNVFRYNEHYNVATLDPAFARNPPIIWPTNQLFNGLVQQDDSLNIVADIAKSWMVSEDAKTYTFILRDDVYFHKHEQFKTKDSTRSVVAGDFVYSFNRLKNATVASPGSWVLNNVEQYRAVNDTTFSITLQKEFPAFLGLLTMRYCSVVPKEIVAFYGNEFRRNPVGTGPFKFKRWEEGVKLVLRKNELYFEHDADGNQLPYLEAVAITFLPDKQSEFLQFAQGNLDMLNSLDPSYKDELLTATGKLKDNYKDRVKTITGPFLNTEYLGFFLDSKSEEVRSKLLRQAVNYGFDRVKMIKYLRNGIGTPANAGFIPKGLPGYGTSGFEYDPAKARDLINQYIKETGNGTPSITIGTNSQYLDICEYIQRELGKLGLNIIIDVMPPSTLRQLKSTGKLDAFRASWIADYPDAENYLSLYYSKNFTPNGPNYTHFKNQTFDSLYEASFKFSDIEKRKVLYEKMDSIILENAPFVTLYYDQVIKFVHKNVTGLKANPQDFLVLKRVRKSAKMQ</sequence>
<name>A0A1M5Y7A6_9FLAO</name>
<dbReference type="InterPro" id="IPR039424">
    <property type="entry name" value="SBP_5"/>
</dbReference>
<evidence type="ECO:0000256" key="3">
    <source>
        <dbReference type="ARBA" id="ARBA00022729"/>
    </source>
</evidence>
<evidence type="ECO:0000256" key="1">
    <source>
        <dbReference type="ARBA" id="ARBA00005695"/>
    </source>
</evidence>
<organism evidence="6 7">
    <name type="scientific">Leeuwenhoekiella palythoae</name>
    <dbReference type="NCBI Taxonomy" id="573501"/>
    <lineage>
        <taxon>Bacteria</taxon>
        <taxon>Pseudomonadati</taxon>
        <taxon>Bacteroidota</taxon>
        <taxon>Flavobacteriia</taxon>
        <taxon>Flavobacteriales</taxon>
        <taxon>Flavobacteriaceae</taxon>
        <taxon>Leeuwenhoekiella</taxon>
    </lineage>
</organism>
<keyword evidence="8" id="KW-1185">Reference proteome</keyword>
<evidence type="ECO:0000256" key="2">
    <source>
        <dbReference type="ARBA" id="ARBA00022448"/>
    </source>
</evidence>
<evidence type="ECO:0000259" key="4">
    <source>
        <dbReference type="Pfam" id="PF00496"/>
    </source>
</evidence>
<dbReference type="EMBL" id="QOVN01000002">
    <property type="protein sequence ID" value="RXG30497.1"/>
    <property type="molecule type" value="Genomic_DNA"/>
</dbReference>
<dbReference type="PIRSF" id="PIRSF002741">
    <property type="entry name" value="MppA"/>
    <property type="match status" value="1"/>
</dbReference>
<dbReference type="CDD" id="cd00995">
    <property type="entry name" value="PBP2_NikA_DppA_OppA_like"/>
    <property type="match status" value="1"/>
</dbReference>
<evidence type="ECO:0000313" key="5">
    <source>
        <dbReference type="EMBL" id="RXG30497.1"/>
    </source>
</evidence>
<dbReference type="Gene3D" id="3.90.76.10">
    <property type="entry name" value="Dipeptide-binding Protein, Domain 1"/>
    <property type="match status" value="1"/>
</dbReference>
<keyword evidence="2" id="KW-0813">Transport</keyword>
<dbReference type="AlphaFoldDB" id="A0A1M5Y7A6"/>
<dbReference type="SUPFAM" id="SSF53850">
    <property type="entry name" value="Periplasmic binding protein-like II"/>
    <property type="match status" value="1"/>
</dbReference>
<dbReference type="Gene3D" id="3.40.190.10">
    <property type="entry name" value="Periplasmic binding protein-like II"/>
    <property type="match status" value="1"/>
</dbReference>
<dbReference type="PANTHER" id="PTHR30290:SF9">
    <property type="entry name" value="OLIGOPEPTIDE-BINDING PROTEIN APPA"/>
    <property type="match status" value="1"/>
</dbReference>
<dbReference type="Proteomes" id="UP000184240">
    <property type="component" value="Unassembled WGS sequence"/>
</dbReference>
<dbReference type="Pfam" id="PF00496">
    <property type="entry name" value="SBP_bac_5"/>
    <property type="match status" value="1"/>
</dbReference>
<dbReference type="GO" id="GO:0043190">
    <property type="term" value="C:ATP-binding cassette (ABC) transporter complex"/>
    <property type="evidence" value="ECO:0007669"/>
    <property type="project" value="InterPro"/>
</dbReference>
<dbReference type="InterPro" id="IPR000914">
    <property type="entry name" value="SBP_5_dom"/>
</dbReference>